<dbReference type="Proteomes" id="UP001196765">
    <property type="component" value="Unassembled WGS sequence"/>
</dbReference>
<sequence>MIKVYRYNANRNSVSHILQGKNGVTVRYNFERGNVITKQKPEIILKNEYAQNLLESSDLFKQGLVKLIRSEETLEDKLKKAAELEEKSSEENKKGPIEVASVVSDEDLIAFVNEEDKREGSRQFKALTSALEWATKHNFVFPNHKP</sequence>
<accession>A0AAW4MYJ9</accession>
<protein>
    <submittedName>
        <fullName evidence="2">Uncharacterized protein</fullName>
    </submittedName>
</protein>
<comment type="caution">
    <text evidence="2">The sequence shown here is derived from an EMBL/GenBank/DDBJ whole genome shotgun (WGS) entry which is preliminary data.</text>
</comment>
<feature type="coiled-coil region" evidence="1">
    <location>
        <begin position="64"/>
        <end position="94"/>
    </location>
</feature>
<dbReference type="EMBL" id="JAHOEI010000007">
    <property type="protein sequence ID" value="MBV3386855.1"/>
    <property type="molecule type" value="Genomic_DNA"/>
</dbReference>
<gene>
    <name evidence="2" type="ORF">KSW82_03755</name>
</gene>
<reference evidence="2" key="1">
    <citation type="submission" date="2021-06" db="EMBL/GenBank/DDBJ databases">
        <title>Collection of gut derived symbiotic bacterial strains cultured from healthy donors.</title>
        <authorList>
            <person name="Lin H."/>
            <person name="Littmann E."/>
            <person name="Pamer E.G."/>
        </authorList>
    </citation>
    <scope>NUCLEOTIDE SEQUENCE</scope>
    <source>
        <strain evidence="2">MSK.21.74</strain>
    </source>
</reference>
<evidence type="ECO:0000313" key="2">
    <source>
        <dbReference type="EMBL" id="MBV3386855.1"/>
    </source>
</evidence>
<proteinExistence type="predicted"/>
<evidence type="ECO:0000313" key="3">
    <source>
        <dbReference type="Proteomes" id="UP001196765"/>
    </source>
</evidence>
<name>A0AAW4MYJ9_9BACT</name>
<dbReference type="RefSeq" id="WP_217743941.1">
    <property type="nucleotide sequence ID" value="NZ_JAHOEI010000007.1"/>
</dbReference>
<keyword evidence="1" id="KW-0175">Coiled coil</keyword>
<evidence type="ECO:0000256" key="1">
    <source>
        <dbReference type="SAM" id="Coils"/>
    </source>
</evidence>
<organism evidence="2 3">
    <name type="scientific">Segatella copri</name>
    <dbReference type="NCBI Taxonomy" id="165179"/>
    <lineage>
        <taxon>Bacteria</taxon>
        <taxon>Pseudomonadati</taxon>
        <taxon>Bacteroidota</taxon>
        <taxon>Bacteroidia</taxon>
        <taxon>Bacteroidales</taxon>
        <taxon>Prevotellaceae</taxon>
        <taxon>Segatella</taxon>
    </lineage>
</organism>
<dbReference type="AlphaFoldDB" id="A0AAW4MYJ9"/>